<dbReference type="AlphaFoldDB" id="N1U9V6"/>
<accession>N1U9V6</accession>
<comment type="caution">
    <text evidence="2">The sequence shown here is derived from an EMBL/GenBank/DDBJ whole genome shotgun (WGS) entry which is preliminary data.</text>
</comment>
<organism evidence="2 3">
    <name type="scientific">Leptospira weilii str. Ecochallenge</name>
    <dbReference type="NCBI Taxonomy" id="1049986"/>
    <lineage>
        <taxon>Bacteria</taxon>
        <taxon>Pseudomonadati</taxon>
        <taxon>Spirochaetota</taxon>
        <taxon>Spirochaetia</taxon>
        <taxon>Leptospirales</taxon>
        <taxon>Leptospiraceae</taxon>
        <taxon>Leptospira</taxon>
    </lineage>
</organism>
<dbReference type="EMBL" id="AHMI02000120">
    <property type="protein sequence ID" value="EMY14986.1"/>
    <property type="molecule type" value="Genomic_DNA"/>
</dbReference>
<feature type="compositionally biased region" description="Polar residues" evidence="1">
    <location>
        <begin position="27"/>
        <end position="41"/>
    </location>
</feature>
<proteinExistence type="predicted"/>
<feature type="region of interest" description="Disordered" evidence="1">
    <location>
        <begin position="24"/>
        <end position="48"/>
    </location>
</feature>
<dbReference type="Proteomes" id="UP000012249">
    <property type="component" value="Unassembled WGS sequence"/>
</dbReference>
<name>N1U9V6_9LEPT</name>
<evidence type="ECO:0000313" key="2">
    <source>
        <dbReference type="EMBL" id="EMY14986.1"/>
    </source>
</evidence>
<reference evidence="2 3" key="1">
    <citation type="submission" date="2013-02" db="EMBL/GenBank/DDBJ databases">
        <authorList>
            <person name="Harkins D.M."/>
            <person name="Durkin A.S."/>
            <person name="Brinkac L.M."/>
            <person name="Haft D.H."/>
            <person name="Selengut J.D."/>
            <person name="Sanka R."/>
            <person name="DePew J."/>
            <person name="Purushe J."/>
            <person name="Haake D.A."/>
            <person name="Matsunaga J."/>
            <person name="Vinetz J.M."/>
            <person name="Sutton G.G."/>
            <person name="Nierman W.C."/>
            <person name="Fouts D.E."/>
        </authorList>
    </citation>
    <scope>NUCLEOTIDE SEQUENCE [LARGE SCALE GENOMIC DNA]</scope>
    <source>
        <strain evidence="2 3">Ecochallenge</strain>
    </source>
</reference>
<protein>
    <submittedName>
        <fullName evidence="2">Uncharacterized protein</fullName>
    </submittedName>
</protein>
<gene>
    <name evidence="2" type="ORF">LEP1GSC043_2385</name>
</gene>
<evidence type="ECO:0000256" key="1">
    <source>
        <dbReference type="SAM" id="MobiDB-lite"/>
    </source>
</evidence>
<evidence type="ECO:0000313" key="3">
    <source>
        <dbReference type="Proteomes" id="UP000012249"/>
    </source>
</evidence>
<sequence length="48" mass="5676">MEKSTDSYKVRPFRIFFQSFFLPHPSGKQTQENSSTPSENRANLKKKR</sequence>